<dbReference type="GO" id="GO:0019903">
    <property type="term" value="F:protein phosphatase binding"/>
    <property type="evidence" value="ECO:0007669"/>
    <property type="project" value="Ensembl"/>
</dbReference>
<dbReference type="InterPro" id="IPR001627">
    <property type="entry name" value="Semap_dom"/>
</dbReference>
<dbReference type="InterPro" id="IPR016201">
    <property type="entry name" value="PSI"/>
</dbReference>
<comment type="similarity">
    <text evidence="2">Belongs to the plexin family.</text>
</comment>
<dbReference type="GO" id="GO:0031116">
    <property type="term" value="P:positive regulation of microtubule polymerization"/>
    <property type="evidence" value="ECO:0007669"/>
    <property type="project" value="Ensembl"/>
</dbReference>
<dbReference type="FunFam" id="2.60.40.10:FF:000213">
    <property type="entry name" value="Hepatocyte growth factor receptor"/>
    <property type="match status" value="1"/>
</dbReference>
<keyword evidence="8 31" id="KW-0732">Signal</keyword>
<feature type="disulfide bond" evidence="26">
    <location>
        <begin position="523"/>
        <end position="558"/>
    </location>
</feature>
<dbReference type="PROSITE" id="PS51004">
    <property type="entry name" value="SEMA"/>
    <property type="match status" value="1"/>
</dbReference>
<evidence type="ECO:0000256" key="3">
    <source>
        <dbReference type="ARBA" id="ARBA00011902"/>
    </source>
</evidence>
<feature type="disulfide bond" evidence="26">
    <location>
        <begin position="538"/>
        <end position="548"/>
    </location>
</feature>
<evidence type="ECO:0000256" key="22">
    <source>
        <dbReference type="ARBA" id="ARBA00033117"/>
    </source>
</evidence>
<feature type="disulfide bond" evidence="26">
    <location>
        <begin position="526"/>
        <end position="542"/>
    </location>
</feature>
<feature type="disulfide bond" evidence="26">
    <location>
        <begin position="132"/>
        <end position="140"/>
    </location>
</feature>
<feature type="signal peptide" evidence="31">
    <location>
        <begin position="1"/>
        <end position="24"/>
    </location>
</feature>
<evidence type="ECO:0000256" key="12">
    <source>
        <dbReference type="ARBA" id="ARBA00022840"/>
    </source>
</evidence>
<dbReference type="GO" id="GO:0005524">
    <property type="term" value="F:ATP binding"/>
    <property type="evidence" value="ECO:0007669"/>
    <property type="project" value="UniProtKB-UniRule"/>
</dbReference>
<dbReference type="SMART" id="SM00423">
    <property type="entry name" value="PSI"/>
    <property type="match status" value="1"/>
</dbReference>
<evidence type="ECO:0000256" key="27">
    <source>
        <dbReference type="PIRSR" id="PIRSR000617-4"/>
    </source>
</evidence>
<evidence type="ECO:0000313" key="34">
    <source>
        <dbReference type="Ensembl" id="ENSSPUP00000022299.1"/>
    </source>
</evidence>
<evidence type="ECO:0000256" key="8">
    <source>
        <dbReference type="ARBA" id="ARBA00022729"/>
    </source>
</evidence>
<dbReference type="FunFam" id="2.130.10.10:FF:000088">
    <property type="entry name" value="Hepatocyte growth factor receptor"/>
    <property type="match status" value="1"/>
</dbReference>
<dbReference type="InterPro" id="IPR008266">
    <property type="entry name" value="Tyr_kinase_AS"/>
</dbReference>
<comment type="subcellular location">
    <subcellularLocation>
        <location evidence="1">Membrane</location>
        <topology evidence="1">Single-pass type I membrane protein</topology>
    </subcellularLocation>
</comment>
<evidence type="ECO:0000313" key="35">
    <source>
        <dbReference type="Proteomes" id="UP000694392"/>
    </source>
</evidence>
<evidence type="ECO:0000256" key="16">
    <source>
        <dbReference type="ARBA" id="ARBA00023137"/>
    </source>
</evidence>
<keyword evidence="7 30" id="KW-0812">Transmembrane</keyword>
<dbReference type="InterPro" id="IPR017441">
    <property type="entry name" value="Protein_kinase_ATP_BS"/>
</dbReference>
<evidence type="ECO:0000256" key="19">
    <source>
        <dbReference type="ARBA" id="ARBA00023180"/>
    </source>
</evidence>
<feature type="binding site" evidence="25">
    <location>
        <begin position="1082"/>
        <end position="1090"/>
    </location>
    <ligand>
        <name>ATP</name>
        <dbReference type="ChEBI" id="CHEBI:30616"/>
    </ligand>
</feature>
<keyword evidence="5" id="KW-0597">Phosphoprotein</keyword>
<dbReference type="GO" id="GO:0045944">
    <property type="term" value="P:positive regulation of transcription by RNA polymerase II"/>
    <property type="evidence" value="ECO:0007669"/>
    <property type="project" value="Ensembl"/>
</dbReference>
<keyword evidence="35" id="KW-1185">Reference proteome</keyword>
<dbReference type="GO" id="GO:0070495">
    <property type="term" value="P:negative regulation of thrombin-activated receptor signaling pathway"/>
    <property type="evidence" value="ECO:0007669"/>
    <property type="project" value="Ensembl"/>
</dbReference>
<evidence type="ECO:0000256" key="1">
    <source>
        <dbReference type="ARBA" id="ARBA00004479"/>
    </source>
</evidence>
<dbReference type="GO" id="GO:0061436">
    <property type="term" value="P:establishment of skin barrier"/>
    <property type="evidence" value="ECO:0007669"/>
    <property type="project" value="Ensembl"/>
</dbReference>
<keyword evidence="10 25" id="KW-0547">Nucleotide-binding</keyword>
<gene>
    <name evidence="34" type="primary">MET</name>
</gene>
<dbReference type="InterPro" id="IPR001245">
    <property type="entry name" value="Ser-Thr/Tyr_kinase_cat_dom"/>
</dbReference>
<evidence type="ECO:0000256" key="17">
    <source>
        <dbReference type="ARBA" id="ARBA00023157"/>
    </source>
</evidence>
<evidence type="ECO:0000256" key="21">
    <source>
        <dbReference type="ARBA" id="ARBA00033031"/>
    </source>
</evidence>
<feature type="active site" description="Proton acceptor" evidence="24">
    <location>
        <position position="1202"/>
    </location>
</feature>
<dbReference type="Gene3D" id="2.60.40.10">
    <property type="entry name" value="Immunoglobulins"/>
    <property type="match status" value="3"/>
</dbReference>
<evidence type="ECO:0000256" key="29">
    <source>
        <dbReference type="PROSITE-ProRule" id="PRU10141"/>
    </source>
</evidence>
<dbReference type="InterPro" id="IPR031148">
    <property type="entry name" value="Plexin"/>
</dbReference>
<dbReference type="GO" id="GO:0007169">
    <property type="term" value="P:cell surface receptor protein tyrosine kinase signaling pathway"/>
    <property type="evidence" value="ECO:0007669"/>
    <property type="project" value="InterPro"/>
</dbReference>
<dbReference type="GO" id="GO:0035024">
    <property type="term" value="P:negative regulation of Rho protein signal transduction"/>
    <property type="evidence" value="ECO:0007669"/>
    <property type="project" value="Ensembl"/>
</dbReference>
<dbReference type="Pfam" id="PF01437">
    <property type="entry name" value="PSI"/>
    <property type="match status" value="1"/>
</dbReference>
<dbReference type="FunFam" id="3.30.200.20:FF:000188">
    <property type="entry name" value="Hepatocyte growth factor receptor"/>
    <property type="match status" value="1"/>
</dbReference>
<dbReference type="GO" id="GO:1901299">
    <property type="term" value="P:negative regulation of hydrogen peroxide-mediated programmed cell death"/>
    <property type="evidence" value="ECO:0007669"/>
    <property type="project" value="Ensembl"/>
</dbReference>
<evidence type="ECO:0000256" key="9">
    <source>
        <dbReference type="ARBA" id="ARBA00022737"/>
    </source>
</evidence>
<reference evidence="34" key="1">
    <citation type="submission" date="2025-08" db="UniProtKB">
        <authorList>
            <consortium name="Ensembl"/>
        </authorList>
    </citation>
    <scope>IDENTIFICATION</scope>
</reference>
<feature type="binding site" evidence="25 29">
    <location>
        <position position="1108"/>
    </location>
    <ligand>
        <name>ATP</name>
        <dbReference type="ChEBI" id="CHEBI:30616"/>
    </ligand>
</feature>
<dbReference type="InterPro" id="IPR020635">
    <property type="entry name" value="Tyr_kinase_cat_dom"/>
</dbReference>
<dbReference type="EC" id="2.7.10.1" evidence="3"/>
<proteinExistence type="inferred from homology"/>
<dbReference type="Pfam" id="PF01403">
    <property type="entry name" value="Sema"/>
    <property type="match status" value="1"/>
</dbReference>
<dbReference type="Ensembl" id="ENSSPUT00000023764.1">
    <property type="protein sequence ID" value="ENSSPUP00000022299.1"/>
    <property type="gene ID" value="ENSSPUG00000017105.1"/>
</dbReference>
<evidence type="ECO:0000256" key="23">
    <source>
        <dbReference type="ARBA" id="ARBA00033136"/>
    </source>
</evidence>
<evidence type="ECO:0000256" key="25">
    <source>
        <dbReference type="PIRSR" id="PIRSR000617-2"/>
    </source>
</evidence>
<keyword evidence="15 30" id="KW-0472">Membrane</keyword>
<name>A0A8D0LBT1_SPHPU</name>
<dbReference type="SMART" id="SM00630">
    <property type="entry name" value="Sema"/>
    <property type="match status" value="1"/>
</dbReference>
<dbReference type="PROSITE" id="PS00107">
    <property type="entry name" value="PROTEIN_KINASE_ATP"/>
    <property type="match status" value="1"/>
</dbReference>
<dbReference type="PIRSF" id="PIRSF000617">
    <property type="entry name" value="TyrPK_HGF-R"/>
    <property type="match status" value="1"/>
</dbReference>
<dbReference type="CDD" id="cd01179">
    <property type="entry name" value="IPT_plexin_repeat2"/>
    <property type="match status" value="1"/>
</dbReference>
<keyword evidence="17 26" id="KW-1015">Disulfide bond</keyword>
<evidence type="ECO:0000259" key="32">
    <source>
        <dbReference type="PROSITE" id="PS50011"/>
    </source>
</evidence>
<protein>
    <recommendedName>
        <fullName evidence="4">Hepatocyte growth factor receptor</fullName>
        <ecNumber evidence="3">2.7.10.1</ecNumber>
    </recommendedName>
    <alternativeName>
        <fullName evidence="23">HGF/SF receptor</fullName>
    </alternativeName>
    <alternativeName>
        <fullName evidence="22">Proto-oncogene c-Met</fullName>
    </alternativeName>
    <alternativeName>
        <fullName evidence="20">Scatter factor receptor</fullName>
    </alternativeName>
    <alternativeName>
        <fullName evidence="21">Tyrosine-protein kinase Met</fullName>
    </alternativeName>
</protein>
<dbReference type="GO" id="GO:0009925">
    <property type="term" value="C:basal plasma membrane"/>
    <property type="evidence" value="ECO:0007669"/>
    <property type="project" value="Ensembl"/>
</dbReference>
<keyword evidence="11" id="KW-0418">Kinase</keyword>
<dbReference type="Pfam" id="PF07714">
    <property type="entry name" value="PK_Tyr_Ser-Thr"/>
    <property type="match status" value="1"/>
</dbReference>
<dbReference type="InterPro" id="IPR036352">
    <property type="entry name" value="Semap_dom_sf"/>
</dbReference>
<evidence type="ECO:0000256" key="2">
    <source>
        <dbReference type="ARBA" id="ARBA00010297"/>
    </source>
</evidence>
<evidence type="ECO:0000256" key="24">
    <source>
        <dbReference type="PIRSR" id="PIRSR000617-1"/>
    </source>
</evidence>
<dbReference type="OMA" id="DEEPGQC"/>
<dbReference type="PROSITE" id="PS50011">
    <property type="entry name" value="PROTEIN_KINASE_DOM"/>
    <property type="match status" value="1"/>
</dbReference>
<dbReference type="FunFam" id="2.60.40.10:FF:000400">
    <property type="entry name" value="Hepatocyte growth factor receptor"/>
    <property type="match status" value="1"/>
</dbReference>
<evidence type="ECO:0000256" key="15">
    <source>
        <dbReference type="ARBA" id="ARBA00023136"/>
    </source>
</evidence>
<accession>A0A8D0LBT1</accession>
<dbReference type="GO" id="GO:0004714">
    <property type="term" value="F:transmembrane receptor protein tyrosine kinase activity"/>
    <property type="evidence" value="ECO:0007669"/>
    <property type="project" value="UniProtKB-EC"/>
</dbReference>
<dbReference type="GO" id="GO:0050918">
    <property type="term" value="P:positive chemotaxis"/>
    <property type="evidence" value="ECO:0007669"/>
    <property type="project" value="Ensembl"/>
</dbReference>
<dbReference type="Pfam" id="PF01833">
    <property type="entry name" value="TIG"/>
    <property type="match status" value="2"/>
</dbReference>
<sequence length="1379" mass="154610">MKPFTLSALGIILFLFTFVQRNNGQCKEAATKSEMNMIVKYHLPKFTAETSIQNIVLYKDHVYIGAVNKIYVLNETLQNISMYKTGPVLENPDCAPCEDCKDKANLSSSVWRDNVNMALLLETYYDDQLISCGSASKGVCQRHVIPSDNPADVDSEVHCMYSKHMDDELDQCPDCVVSTFGTKVLVTEKGRFVNFFVGNTVNSTSHLMHSVSVRRLKETQDGFEFLTDQSYIDVLPQFRDSYPIKYIHAFEISNFVYFLTVQRESLDSQAFHTRIVRFCSLDSELRSYMEMPLECIFTEKRRKRSIRREIFNILQAAYVSKPGETLAHEMGLGMNDDILYGVFAQSKPDSSEPTNKSAVCAVSIKTINEFFNKFVDKQNMKCLQHLYGKDSKYCLNRTFSRNSSYCRAQDDEYRLEVTMPLPRVDLFMGQFNSVLLTSISVFTKGTLTVANLGTSEGRFMQIVISRSEHTTPHVNFHLDSHPVSPEVVIQNALGPNGYTLVVTGRKITKIPLNGPGCIHFKSCSQCLSAPSFMQCGWCNNQCVRSSQCVMGMWTQETCLPTIYEILPHSSPLEGGTRLTVCGWDFGFSKNIRFDLRNTAVLIGGSPCVLEVRLSNKNKLECTVGAAKNTNFNVSSSVSSAQGTASFNTFSYVNPVITSISPSYGPKSGGTVLTLAGKYLKSGNSRKVFVGGKPCTLKSESGSVLECYTPPQIIPSEYPVRLEIDLAIREAKSHFTYRENPTVFKIQPTKSFLSGGSTITAHGINLNSVCFPQMVITLPKLDKNFTVACNHRSSSEIICCTTPSLKSYNLQLPLVTKVFFIFDGIRSLYFDFYYVNNPVFKPFEKPMVISRGNQNVLEIKGNYIDSEAVKGEVLKIGNKSCEALLLQSESVLCTVPSDLLESNHELNIEWKQEVSSTIIGKVMVLQDQNFKGLIAGVVSVSFLLLLLLGCFLWMKKRKPIKDLGSDLVRYDGRVHTPHLDRLVSARSVSPTTEMVSSESVDYRSTFLEDQFPNFSQNGTCRPAQYPHMDLSPILSSGDSDLASPLLQTNVHIDFGALNPDLVKEVEHVVIGADSLIVHFNEVIGRGHFGCVYHGTLLDNDGRKIHCAVKSLNRITDLEEVAQFLKEGIIMKDFTHPNVLSLLGICLPNEGSPLVVLPYMKHGDLRNFIRNETHNPTVKDLIGFGLQVAKGMKYLASKKFVHRDLAARNCMLDEKFTVKVADFGLARDVYDKEYYSVHNKTGAKLPVKWMALESLQTQKFTTKSDVWSFGVLLWELMTRGAPPYPDVNSFDITVYLLQGRRLLQPEYCPDPLYEVMLKCWHPKPELRPDFSELVSNISTIFSTFIGEHYVHVNATYVNVKCIAPYPSLLSSQDNIDGDVDT</sequence>
<dbReference type="PROSITE" id="PS00109">
    <property type="entry name" value="PROTEIN_KINASE_TYR"/>
    <property type="match status" value="1"/>
</dbReference>
<dbReference type="GeneTree" id="ENSGT00940000158022"/>
<feature type="chain" id="PRO_5034023030" description="Hepatocyte growth factor receptor" evidence="31">
    <location>
        <begin position="25"/>
        <end position="1379"/>
    </location>
</feature>
<evidence type="ECO:0000256" key="28">
    <source>
        <dbReference type="PROSITE-ProRule" id="PRU00352"/>
    </source>
</evidence>
<dbReference type="SMART" id="SM00219">
    <property type="entry name" value="TyrKc"/>
    <property type="match status" value="1"/>
</dbReference>
<evidence type="ECO:0000256" key="11">
    <source>
        <dbReference type="ARBA" id="ARBA00022777"/>
    </source>
</evidence>
<feature type="disulfide bond" evidence="26">
    <location>
        <begin position="517"/>
        <end position="535"/>
    </location>
</feature>
<evidence type="ECO:0000256" key="10">
    <source>
        <dbReference type="ARBA" id="ARBA00022741"/>
    </source>
</evidence>
<evidence type="ECO:0000256" key="18">
    <source>
        <dbReference type="ARBA" id="ARBA00023170"/>
    </source>
</evidence>
<feature type="binding site" evidence="25">
    <location>
        <begin position="1155"/>
        <end position="1158"/>
    </location>
    <ligand>
        <name>ATP</name>
        <dbReference type="ChEBI" id="CHEBI:30616"/>
    </ligand>
</feature>
<feature type="domain" description="Sema" evidence="33">
    <location>
        <begin position="27"/>
        <end position="512"/>
    </location>
</feature>
<feature type="disulfide bond" evidence="26">
    <location>
        <begin position="172"/>
        <end position="175"/>
    </location>
</feature>
<dbReference type="Proteomes" id="UP000694392">
    <property type="component" value="Unplaced"/>
</dbReference>
<feature type="modified residue" description="Phosphotyrosine; by autocatalysis" evidence="27">
    <location>
        <position position="1232"/>
    </location>
</feature>
<evidence type="ECO:0000256" key="13">
    <source>
        <dbReference type="ARBA" id="ARBA00022843"/>
    </source>
</evidence>
<dbReference type="Gene3D" id="1.10.510.10">
    <property type="entry name" value="Transferase(Phosphotransferase) domain 1"/>
    <property type="match status" value="1"/>
</dbReference>
<dbReference type="InterPro" id="IPR002165">
    <property type="entry name" value="Plexin_repeat"/>
</dbReference>
<dbReference type="GO" id="GO:0017154">
    <property type="term" value="F:semaphorin receptor activity"/>
    <property type="evidence" value="ECO:0007669"/>
    <property type="project" value="InterPro"/>
</dbReference>
<feature type="disulfide bond" evidence="26">
    <location>
        <begin position="295"/>
        <end position="360"/>
    </location>
</feature>
<evidence type="ECO:0000256" key="30">
    <source>
        <dbReference type="SAM" id="Phobius"/>
    </source>
</evidence>
<dbReference type="GO" id="GO:0042802">
    <property type="term" value="F:identical protein binding"/>
    <property type="evidence" value="ECO:0007669"/>
    <property type="project" value="Ensembl"/>
</dbReference>
<dbReference type="GO" id="GO:0001886">
    <property type="term" value="P:endothelial cell morphogenesis"/>
    <property type="evidence" value="ECO:0007669"/>
    <property type="project" value="Ensembl"/>
</dbReference>
<keyword evidence="13" id="KW-0832">Ubl conjugation</keyword>
<keyword evidence="12 25" id="KW-0067">ATP-binding</keyword>
<keyword evidence="16" id="KW-0829">Tyrosine-protein kinase</keyword>
<evidence type="ECO:0000256" key="14">
    <source>
        <dbReference type="ARBA" id="ARBA00022989"/>
    </source>
</evidence>
<dbReference type="Gene3D" id="3.30.200.20">
    <property type="entry name" value="Phosphorylase Kinase, domain 1"/>
    <property type="match status" value="1"/>
</dbReference>
<evidence type="ECO:0000256" key="31">
    <source>
        <dbReference type="SAM" id="SignalP"/>
    </source>
</evidence>
<dbReference type="InterPro" id="IPR013783">
    <property type="entry name" value="Ig-like_fold"/>
</dbReference>
<dbReference type="InterPro" id="IPR011009">
    <property type="entry name" value="Kinase-like_dom_sf"/>
</dbReference>
<dbReference type="SUPFAM" id="SSF81296">
    <property type="entry name" value="E set domains"/>
    <property type="match status" value="3"/>
</dbReference>
<dbReference type="GO" id="GO:0002116">
    <property type="term" value="C:semaphorin receptor complex"/>
    <property type="evidence" value="ECO:0007669"/>
    <property type="project" value="TreeGrafter"/>
</dbReference>
<evidence type="ECO:0000256" key="26">
    <source>
        <dbReference type="PIRSR" id="PIRSR000617-3"/>
    </source>
</evidence>
<evidence type="ECO:0000256" key="6">
    <source>
        <dbReference type="ARBA" id="ARBA00022679"/>
    </source>
</evidence>
<feature type="modified residue" description="Phosphotyrosine; by autocatalysis" evidence="27">
    <location>
        <position position="1354"/>
    </location>
</feature>
<feature type="disulfide bond" evidence="26">
    <location>
        <begin position="97"/>
        <end position="100"/>
    </location>
</feature>
<dbReference type="InterPro" id="IPR000719">
    <property type="entry name" value="Prot_kinase_dom"/>
</dbReference>
<evidence type="ECO:0000256" key="20">
    <source>
        <dbReference type="ARBA" id="ARBA00030820"/>
    </source>
</evidence>
<reference evidence="34" key="2">
    <citation type="submission" date="2025-09" db="UniProtKB">
        <authorList>
            <consortium name="Ensembl"/>
        </authorList>
    </citation>
    <scope>IDENTIFICATION</scope>
</reference>
<dbReference type="GO" id="GO:2001028">
    <property type="term" value="P:positive regulation of endothelial cell chemotaxis"/>
    <property type="evidence" value="ECO:0007669"/>
    <property type="project" value="Ensembl"/>
</dbReference>
<evidence type="ECO:0000259" key="33">
    <source>
        <dbReference type="PROSITE" id="PS51004"/>
    </source>
</evidence>
<feature type="transmembrane region" description="Helical" evidence="30">
    <location>
        <begin position="932"/>
        <end position="953"/>
    </location>
</feature>
<keyword evidence="14 30" id="KW-1133">Transmembrane helix</keyword>
<dbReference type="SUPFAM" id="SSF56112">
    <property type="entry name" value="Protein kinase-like (PK-like)"/>
    <property type="match status" value="1"/>
</dbReference>
<dbReference type="Gene3D" id="2.130.10.10">
    <property type="entry name" value="YVTN repeat-like/Quinoprotein amine dehydrogenase"/>
    <property type="match status" value="1"/>
</dbReference>
<evidence type="ECO:0000256" key="5">
    <source>
        <dbReference type="ARBA" id="ARBA00022553"/>
    </source>
</evidence>
<comment type="caution">
    <text evidence="28">Lacks conserved residue(s) required for the propagation of feature annotation.</text>
</comment>
<dbReference type="CDD" id="cd00603">
    <property type="entry name" value="IPT_PCSR"/>
    <property type="match status" value="1"/>
</dbReference>
<dbReference type="CDD" id="cd05058">
    <property type="entry name" value="PTKc_Met_Ron"/>
    <property type="match status" value="1"/>
</dbReference>
<dbReference type="InterPro" id="IPR002909">
    <property type="entry name" value="IPT_dom"/>
</dbReference>
<feature type="binding site" evidence="25">
    <location>
        <position position="1206"/>
    </location>
    <ligand>
        <name>ATP</name>
        <dbReference type="ChEBI" id="CHEBI:30616"/>
    </ligand>
</feature>
<dbReference type="PANTHER" id="PTHR22625">
    <property type="entry name" value="PLEXIN"/>
    <property type="match status" value="1"/>
</dbReference>
<dbReference type="InterPro" id="IPR016244">
    <property type="entry name" value="Tyr_kinase_HGF/MSP_rcpt"/>
</dbReference>
<dbReference type="InterPro" id="IPR015943">
    <property type="entry name" value="WD40/YVTN_repeat-like_dom_sf"/>
</dbReference>
<feature type="domain" description="Protein kinase" evidence="32">
    <location>
        <begin position="1076"/>
        <end position="1343"/>
    </location>
</feature>
<keyword evidence="19" id="KW-0325">Glycoprotein</keyword>
<keyword evidence="9" id="KW-0677">Repeat</keyword>
<feature type="modified residue" description="Phosphotyrosine; by autocatalysis" evidence="27">
    <location>
        <position position="1233"/>
    </location>
</feature>
<dbReference type="PRINTS" id="PR00109">
    <property type="entry name" value="TYRKINASE"/>
</dbReference>
<feature type="modified residue" description="Phosphotyrosine; by autocatalysis" evidence="27">
    <location>
        <position position="1347"/>
    </location>
</feature>
<dbReference type="SMART" id="SM00429">
    <property type="entry name" value="IPT"/>
    <property type="match status" value="4"/>
</dbReference>
<dbReference type="SUPFAM" id="SSF101912">
    <property type="entry name" value="Sema domain"/>
    <property type="match status" value="1"/>
</dbReference>
<dbReference type="FunFam" id="3.30.1680.10:FF:000006">
    <property type="entry name" value="Macrophage-stimulating 1 receptor b"/>
    <property type="match status" value="1"/>
</dbReference>
<dbReference type="InterPro" id="IPR014756">
    <property type="entry name" value="Ig_E-set"/>
</dbReference>
<evidence type="ECO:0000256" key="7">
    <source>
        <dbReference type="ARBA" id="ARBA00022692"/>
    </source>
</evidence>
<dbReference type="GO" id="GO:0048754">
    <property type="term" value="P:branching morphogenesis of an epithelial tube"/>
    <property type="evidence" value="ECO:0007669"/>
    <property type="project" value="Ensembl"/>
</dbReference>
<keyword evidence="18" id="KW-0675">Receptor</keyword>
<dbReference type="GO" id="GO:0051497">
    <property type="term" value="P:negative regulation of stress fiber assembly"/>
    <property type="evidence" value="ECO:0007669"/>
    <property type="project" value="Ensembl"/>
</dbReference>
<dbReference type="SUPFAM" id="SSF103575">
    <property type="entry name" value="Plexin repeat"/>
    <property type="match status" value="1"/>
</dbReference>
<evidence type="ECO:0000256" key="4">
    <source>
        <dbReference type="ARBA" id="ARBA00019839"/>
    </source>
</evidence>
<keyword evidence="6" id="KW-0808">Transferase</keyword>
<organism evidence="34 35">
    <name type="scientific">Sphenodon punctatus</name>
    <name type="common">Tuatara</name>
    <name type="synonym">Hatteria punctata</name>
    <dbReference type="NCBI Taxonomy" id="8508"/>
    <lineage>
        <taxon>Eukaryota</taxon>
        <taxon>Metazoa</taxon>
        <taxon>Chordata</taxon>
        <taxon>Craniata</taxon>
        <taxon>Vertebrata</taxon>
        <taxon>Euteleostomi</taxon>
        <taxon>Lepidosauria</taxon>
        <taxon>Sphenodontia</taxon>
        <taxon>Sphenodontidae</taxon>
        <taxon>Sphenodon</taxon>
    </lineage>
</organism>
<dbReference type="PANTHER" id="PTHR22625:SF61">
    <property type="entry name" value="HEPATOCYTE GROWTH FACTOR RECEPTOR"/>
    <property type="match status" value="1"/>
</dbReference>
<dbReference type="FunFam" id="1.10.510.10:FF:000093">
    <property type="entry name" value="Hepatocyte growth factor receptor"/>
    <property type="match status" value="1"/>
</dbReference>